<accession>S9RMN3</accession>
<dbReference type="OMA" id="DLVWGDW"/>
<dbReference type="HOGENOM" id="CLU_021377_1_0_1"/>
<dbReference type="InterPro" id="IPR023753">
    <property type="entry name" value="FAD/NAD-binding_dom"/>
</dbReference>
<evidence type="ECO:0000259" key="7">
    <source>
        <dbReference type="Pfam" id="PF22366"/>
    </source>
</evidence>
<gene>
    <name evidence="8" type="ORF">SOCG_04449</name>
</gene>
<dbReference type="GO" id="GO:0003954">
    <property type="term" value="F:NADH dehydrogenase activity"/>
    <property type="evidence" value="ECO:0007669"/>
    <property type="project" value="InterPro"/>
</dbReference>
<feature type="domain" description="External alternative NADH-ubiquinone oxidoreductase-like C-terminal" evidence="7">
    <location>
        <begin position="485"/>
        <end position="550"/>
    </location>
</feature>
<dbReference type="VEuPathDB" id="FungiDB:SOCG_04449"/>
<keyword evidence="5" id="KW-0520">NAD</keyword>
<dbReference type="PANTHER" id="PTHR43706">
    <property type="entry name" value="NADH DEHYDROGENASE"/>
    <property type="match status" value="1"/>
</dbReference>
<protein>
    <submittedName>
        <fullName evidence="8">NADH dehydrogenase</fullName>
    </submittedName>
</protein>
<dbReference type="Gene3D" id="3.50.50.100">
    <property type="match status" value="1"/>
</dbReference>
<dbReference type="Proteomes" id="UP000016088">
    <property type="component" value="Unassembled WGS sequence"/>
</dbReference>
<evidence type="ECO:0000256" key="2">
    <source>
        <dbReference type="ARBA" id="ARBA00022630"/>
    </source>
</evidence>
<dbReference type="Pfam" id="PF07992">
    <property type="entry name" value="Pyr_redox_2"/>
    <property type="match status" value="1"/>
</dbReference>
<comment type="similarity">
    <text evidence="1">Belongs to the NADH dehydrogenase family.</text>
</comment>
<dbReference type="AlphaFoldDB" id="S9RMN3"/>
<keyword evidence="3" id="KW-0274">FAD</keyword>
<dbReference type="InterPro" id="IPR045024">
    <property type="entry name" value="NDH-2"/>
</dbReference>
<keyword evidence="4" id="KW-0560">Oxidoreductase</keyword>
<evidence type="ECO:0000313" key="8">
    <source>
        <dbReference type="EMBL" id="EPX75204.1"/>
    </source>
</evidence>
<dbReference type="GO" id="GO:0005739">
    <property type="term" value="C:mitochondrion"/>
    <property type="evidence" value="ECO:0007669"/>
    <property type="project" value="UniProtKB-ARBA"/>
</dbReference>
<dbReference type="eggNOG" id="KOG2495">
    <property type="taxonomic scope" value="Eukaryota"/>
</dbReference>
<evidence type="ECO:0000256" key="4">
    <source>
        <dbReference type="ARBA" id="ARBA00023002"/>
    </source>
</evidence>
<dbReference type="Pfam" id="PF22366">
    <property type="entry name" value="NDH2_C"/>
    <property type="match status" value="1"/>
</dbReference>
<evidence type="ECO:0000313" key="9">
    <source>
        <dbReference type="Proteomes" id="UP000016088"/>
    </source>
</evidence>
<dbReference type="SUPFAM" id="SSF51905">
    <property type="entry name" value="FAD/NAD(P)-binding domain"/>
    <property type="match status" value="2"/>
</dbReference>
<reference evidence="8 9" key="1">
    <citation type="journal article" date="2011" name="Science">
        <title>Comparative functional genomics of the fission yeasts.</title>
        <authorList>
            <person name="Rhind N."/>
            <person name="Chen Z."/>
            <person name="Yassour M."/>
            <person name="Thompson D.A."/>
            <person name="Haas B.J."/>
            <person name="Habib N."/>
            <person name="Wapinski I."/>
            <person name="Roy S."/>
            <person name="Lin M.F."/>
            <person name="Heiman D.I."/>
            <person name="Young S.K."/>
            <person name="Furuya K."/>
            <person name="Guo Y."/>
            <person name="Pidoux A."/>
            <person name="Chen H.M."/>
            <person name="Robbertse B."/>
            <person name="Goldberg J.M."/>
            <person name="Aoki K."/>
            <person name="Bayne E.H."/>
            <person name="Berlin A.M."/>
            <person name="Desjardins C.A."/>
            <person name="Dobbs E."/>
            <person name="Dukaj L."/>
            <person name="Fan L."/>
            <person name="FitzGerald M.G."/>
            <person name="French C."/>
            <person name="Gujja S."/>
            <person name="Hansen K."/>
            <person name="Keifenheim D."/>
            <person name="Levin J.Z."/>
            <person name="Mosher R.A."/>
            <person name="Mueller C.A."/>
            <person name="Pfiffner J."/>
            <person name="Priest M."/>
            <person name="Russ C."/>
            <person name="Smialowska A."/>
            <person name="Swoboda P."/>
            <person name="Sykes S.M."/>
            <person name="Vaughn M."/>
            <person name="Vengrova S."/>
            <person name="Yoder R."/>
            <person name="Zeng Q."/>
            <person name="Allshire R."/>
            <person name="Baulcombe D."/>
            <person name="Birren B.W."/>
            <person name="Brown W."/>
            <person name="Ekwall K."/>
            <person name="Kellis M."/>
            <person name="Leatherwood J."/>
            <person name="Levin H."/>
            <person name="Margalit H."/>
            <person name="Martienssen R."/>
            <person name="Nieduszynski C.A."/>
            <person name="Spatafora J.W."/>
            <person name="Friedman N."/>
            <person name="Dalgaard J.Z."/>
            <person name="Baumann P."/>
            <person name="Niki H."/>
            <person name="Regev A."/>
            <person name="Nusbaum C."/>
        </authorList>
    </citation>
    <scope>NUCLEOTIDE SEQUENCE [LARGE SCALE GENOMIC DNA]</scope>
    <source>
        <strain evidence="9">yFS286</strain>
    </source>
</reference>
<dbReference type="OrthoDB" id="3244603at2759"/>
<dbReference type="GeneID" id="25033411"/>
<dbReference type="RefSeq" id="XP_013017649.1">
    <property type="nucleotide sequence ID" value="XM_013162195.1"/>
</dbReference>
<proteinExistence type="inferred from homology"/>
<organism evidence="8 9">
    <name type="scientific">Schizosaccharomyces octosporus (strain yFS286)</name>
    <name type="common">Fission yeast</name>
    <name type="synonym">Octosporomyces octosporus</name>
    <dbReference type="NCBI Taxonomy" id="483514"/>
    <lineage>
        <taxon>Eukaryota</taxon>
        <taxon>Fungi</taxon>
        <taxon>Dikarya</taxon>
        <taxon>Ascomycota</taxon>
        <taxon>Taphrinomycotina</taxon>
        <taxon>Schizosaccharomycetes</taxon>
        <taxon>Schizosaccharomycetales</taxon>
        <taxon>Schizosaccharomycetaceae</taxon>
        <taxon>Schizosaccharomyces</taxon>
    </lineage>
</organism>
<dbReference type="InterPro" id="IPR036188">
    <property type="entry name" value="FAD/NAD-bd_sf"/>
</dbReference>
<feature type="domain" description="FAD/NAD(P)-binding" evidence="6">
    <location>
        <begin position="97"/>
        <end position="430"/>
    </location>
</feature>
<keyword evidence="9" id="KW-1185">Reference proteome</keyword>
<dbReference type="PANTHER" id="PTHR43706:SF46">
    <property type="entry name" value="NADH-UBIQUINONE OXIDOREDUCTASE C947.15C, MITOCHONDRIAL-RELATED"/>
    <property type="match status" value="1"/>
</dbReference>
<name>S9RMN3_SCHOY</name>
<dbReference type="PRINTS" id="PR00368">
    <property type="entry name" value="FADPNR"/>
</dbReference>
<dbReference type="InterPro" id="IPR054585">
    <property type="entry name" value="NDH2-like_C"/>
</dbReference>
<evidence type="ECO:0000256" key="3">
    <source>
        <dbReference type="ARBA" id="ARBA00022827"/>
    </source>
</evidence>
<dbReference type="EMBL" id="KE503206">
    <property type="protein sequence ID" value="EPX75204.1"/>
    <property type="molecule type" value="Genomic_DNA"/>
</dbReference>
<evidence type="ECO:0000259" key="6">
    <source>
        <dbReference type="Pfam" id="PF07992"/>
    </source>
</evidence>
<sequence length="555" mass="61357">MASSLKLRPQSALKLARSSGWQKNASLLRRSFQSSAAIRANEKAPMKRSGLGSRLVEVMEVASSLSLLTGVAVLQSLRGVVPSSNDASVTGSPKRTLVVLGSGWGAISVLKNINTSLYNVIVVSPRDHFLFTPMLPSCTVGTLRLTSITEPLTSLLQDKIPPTAIHQAECSSIDSKAKKLVIRGTTSANKDIQTELPYDDLVVAVGATNQFFGLQGVKQYGCFLKEAEDAKKVFTKVSDALEQVRFNKNLTPEERSRLLHFTVVGGGPTGMEFAAEMRDYIDGDIRRMFPELYKEVRITLIEAAPKVLPMFTKPLVQYTEGLFKDINIKIMTQALVKDVNEKELIIQKTNADGSKTIENIPYGLLVWAAGITARDLTRQLMSTIPEQSGARRGLIIDEFFRVKGMPDTYAIGDCAFSGLPATAQVAHQQGDWLAANLNKSGKASALKHRIEVMEKQLGEKKTDQEFSTLKKELANIQLEAFQYNHQGAMAYVGHEKAIADLKVPYLNKIIPLHGTWGNTFWRLAYLYQLVSGRSQFLVLFDWLKARLFGRFDAKI</sequence>
<evidence type="ECO:0000256" key="5">
    <source>
        <dbReference type="ARBA" id="ARBA00023027"/>
    </source>
</evidence>
<evidence type="ECO:0000256" key="1">
    <source>
        <dbReference type="ARBA" id="ARBA00005272"/>
    </source>
</evidence>
<keyword evidence="2" id="KW-0285">Flavoprotein</keyword>